<reference evidence="2 3" key="1">
    <citation type="journal article" date="2023" name="Plants (Basel)">
        <title>Bridging the Gap: Combining Genomics and Transcriptomics Approaches to Understand Stylosanthes scabra, an Orphan Legume from the Brazilian Caatinga.</title>
        <authorList>
            <person name="Ferreira-Neto J.R.C."/>
            <person name="da Silva M.D."/>
            <person name="Binneck E."/>
            <person name="de Melo N.F."/>
            <person name="da Silva R.H."/>
            <person name="de Melo A.L.T.M."/>
            <person name="Pandolfi V."/>
            <person name="Bustamante F.O."/>
            <person name="Brasileiro-Vidal A.C."/>
            <person name="Benko-Iseppon A.M."/>
        </authorList>
    </citation>
    <scope>NUCLEOTIDE SEQUENCE [LARGE SCALE GENOMIC DNA]</scope>
    <source>
        <tissue evidence="2">Leaves</tissue>
    </source>
</reference>
<name>A0ABU6X3M8_9FABA</name>
<organism evidence="2 3">
    <name type="scientific">Stylosanthes scabra</name>
    <dbReference type="NCBI Taxonomy" id="79078"/>
    <lineage>
        <taxon>Eukaryota</taxon>
        <taxon>Viridiplantae</taxon>
        <taxon>Streptophyta</taxon>
        <taxon>Embryophyta</taxon>
        <taxon>Tracheophyta</taxon>
        <taxon>Spermatophyta</taxon>
        <taxon>Magnoliopsida</taxon>
        <taxon>eudicotyledons</taxon>
        <taxon>Gunneridae</taxon>
        <taxon>Pentapetalae</taxon>
        <taxon>rosids</taxon>
        <taxon>fabids</taxon>
        <taxon>Fabales</taxon>
        <taxon>Fabaceae</taxon>
        <taxon>Papilionoideae</taxon>
        <taxon>50 kb inversion clade</taxon>
        <taxon>dalbergioids sensu lato</taxon>
        <taxon>Dalbergieae</taxon>
        <taxon>Pterocarpus clade</taxon>
        <taxon>Stylosanthes</taxon>
    </lineage>
</organism>
<evidence type="ECO:0000313" key="2">
    <source>
        <dbReference type="EMBL" id="MED6191889.1"/>
    </source>
</evidence>
<keyword evidence="3" id="KW-1185">Reference proteome</keyword>
<accession>A0ABU6X3M8</accession>
<feature type="region of interest" description="Disordered" evidence="1">
    <location>
        <begin position="51"/>
        <end position="92"/>
    </location>
</feature>
<proteinExistence type="predicted"/>
<protein>
    <submittedName>
        <fullName evidence="2">Uncharacterized protein</fullName>
    </submittedName>
</protein>
<evidence type="ECO:0000313" key="3">
    <source>
        <dbReference type="Proteomes" id="UP001341840"/>
    </source>
</evidence>
<dbReference type="EMBL" id="JASCZI010211458">
    <property type="protein sequence ID" value="MED6191889.1"/>
    <property type="molecule type" value="Genomic_DNA"/>
</dbReference>
<gene>
    <name evidence="2" type="ORF">PIB30_004968</name>
</gene>
<sequence length="149" mass="15977">MSVIEYIHASTYFTWPLWSTRVLLNFSYPRFYSALVQVKPLTWAIRSSLPDSSASISPPDAPSALGGAPSSATPGSTIAINSPDQTELPPMHATSPVLPSLQPFSAARKRIHSIPPPAQSTTYINPQVPFVLCALITLLVSPPYAIACS</sequence>
<dbReference type="Proteomes" id="UP001341840">
    <property type="component" value="Unassembled WGS sequence"/>
</dbReference>
<evidence type="ECO:0000256" key="1">
    <source>
        <dbReference type="SAM" id="MobiDB-lite"/>
    </source>
</evidence>
<comment type="caution">
    <text evidence="2">The sequence shown here is derived from an EMBL/GenBank/DDBJ whole genome shotgun (WGS) entry which is preliminary data.</text>
</comment>
<feature type="compositionally biased region" description="Low complexity" evidence="1">
    <location>
        <begin position="51"/>
        <end position="76"/>
    </location>
</feature>